<accession>A0A4S4DC33</accession>
<evidence type="ECO:0000313" key="2">
    <source>
        <dbReference type="EMBL" id="THG00142.1"/>
    </source>
</evidence>
<dbReference type="Proteomes" id="UP000306102">
    <property type="component" value="Unassembled WGS sequence"/>
</dbReference>
<comment type="caution">
    <text evidence="2">The sequence shown here is derived from an EMBL/GenBank/DDBJ whole genome shotgun (WGS) entry which is preliminary data.</text>
</comment>
<dbReference type="AlphaFoldDB" id="A0A4S4DC33"/>
<proteinExistence type="predicted"/>
<evidence type="ECO:0000313" key="3">
    <source>
        <dbReference type="Proteomes" id="UP000306102"/>
    </source>
</evidence>
<organism evidence="2 3">
    <name type="scientific">Camellia sinensis var. sinensis</name>
    <name type="common">China tea</name>
    <dbReference type="NCBI Taxonomy" id="542762"/>
    <lineage>
        <taxon>Eukaryota</taxon>
        <taxon>Viridiplantae</taxon>
        <taxon>Streptophyta</taxon>
        <taxon>Embryophyta</taxon>
        <taxon>Tracheophyta</taxon>
        <taxon>Spermatophyta</taxon>
        <taxon>Magnoliopsida</taxon>
        <taxon>eudicotyledons</taxon>
        <taxon>Gunneridae</taxon>
        <taxon>Pentapetalae</taxon>
        <taxon>asterids</taxon>
        <taxon>Ericales</taxon>
        <taxon>Theaceae</taxon>
        <taxon>Camellia</taxon>
    </lineage>
</organism>
<reference evidence="2 3" key="1">
    <citation type="journal article" date="2018" name="Proc. Natl. Acad. Sci. U.S.A.">
        <title>Draft genome sequence of Camellia sinensis var. sinensis provides insights into the evolution of the tea genome and tea quality.</title>
        <authorList>
            <person name="Wei C."/>
            <person name="Yang H."/>
            <person name="Wang S."/>
            <person name="Zhao J."/>
            <person name="Liu C."/>
            <person name="Gao L."/>
            <person name="Xia E."/>
            <person name="Lu Y."/>
            <person name="Tai Y."/>
            <person name="She G."/>
            <person name="Sun J."/>
            <person name="Cao H."/>
            <person name="Tong W."/>
            <person name="Gao Q."/>
            <person name="Li Y."/>
            <person name="Deng W."/>
            <person name="Jiang X."/>
            <person name="Wang W."/>
            <person name="Chen Q."/>
            <person name="Zhang S."/>
            <person name="Li H."/>
            <person name="Wu J."/>
            <person name="Wang P."/>
            <person name="Li P."/>
            <person name="Shi C."/>
            <person name="Zheng F."/>
            <person name="Jian J."/>
            <person name="Huang B."/>
            <person name="Shan D."/>
            <person name="Shi M."/>
            <person name="Fang C."/>
            <person name="Yue Y."/>
            <person name="Li F."/>
            <person name="Li D."/>
            <person name="Wei S."/>
            <person name="Han B."/>
            <person name="Jiang C."/>
            <person name="Yin Y."/>
            <person name="Xia T."/>
            <person name="Zhang Z."/>
            <person name="Bennetzen J.L."/>
            <person name="Zhao S."/>
            <person name="Wan X."/>
        </authorList>
    </citation>
    <scope>NUCLEOTIDE SEQUENCE [LARGE SCALE GENOMIC DNA]</scope>
    <source>
        <strain evidence="3">cv. Shuchazao</strain>
        <tissue evidence="2">Leaf</tissue>
    </source>
</reference>
<keyword evidence="3" id="KW-1185">Reference proteome</keyword>
<gene>
    <name evidence="2" type="ORF">TEA_015206</name>
</gene>
<keyword evidence="1" id="KW-0732">Signal</keyword>
<evidence type="ECO:0000256" key="1">
    <source>
        <dbReference type="SAM" id="SignalP"/>
    </source>
</evidence>
<feature type="chain" id="PRO_5020515695" evidence="1">
    <location>
        <begin position="33"/>
        <end position="118"/>
    </location>
</feature>
<dbReference type="EMBL" id="SDRB02011792">
    <property type="protein sequence ID" value="THG00142.1"/>
    <property type="molecule type" value="Genomic_DNA"/>
</dbReference>
<name>A0A4S4DC33_CAMSN</name>
<feature type="signal peptide" evidence="1">
    <location>
        <begin position="1"/>
        <end position="32"/>
    </location>
</feature>
<protein>
    <submittedName>
        <fullName evidence="2">Uncharacterized protein</fullName>
    </submittedName>
</protein>
<sequence length="118" mass="12983">MTLLLRLSLIPLLQWLPLILILLNKALEIASSNPPLILMPQLKDRLLLSTDSAMADPEIAVAIVRSFMLPADDGWLREQADVAIFSQALHFSLAANQEATTKAVKDKGYAEAIFANDE</sequence>